<evidence type="ECO:0000256" key="2">
    <source>
        <dbReference type="ARBA" id="ARBA00023002"/>
    </source>
</evidence>
<dbReference type="AlphaFoldDB" id="A0A915IVH3"/>
<sequence>MFEYVRILFYQNCQDRAFPSCLSFGRIGRLVVRAAIERNAAEVVAINDPFLDAKYMEYLLKHDSTHGRFKGTVKVDGNNLVVKSASGAQHRITIFKDI</sequence>
<evidence type="ECO:0000259" key="4">
    <source>
        <dbReference type="SMART" id="SM00846"/>
    </source>
</evidence>
<dbReference type="Pfam" id="PF00044">
    <property type="entry name" value="Gp_dh_N"/>
    <property type="match status" value="1"/>
</dbReference>
<evidence type="ECO:0000256" key="3">
    <source>
        <dbReference type="ARBA" id="ARBA00047698"/>
    </source>
</evidence>
<comment type="similarity">
    <text evidence="1">Belongs to the glyceraldehyde-3-phosphate dehydrogenase family.</text>
</comment>
<dbReference type="GO" id="GO:0005829">
    <property type="term" value="C:cytosol"/>
    <property type="evidence" value="ECO:0007669"/>
    <property type="project" value="TreeGrafter"/>
</dbReference>
<protein>
    <submittedName>
        <fullName evidence="6">Glyceraldehyde 3-phosphate dehydrogenase NAD(P) binding domain-containing protein</fullName>
    </submittedName>
</protein>
<dbReference type="Gene3D" id="3.40.50.720">
    <property type="entry name" value="NAD(P)-binding Rossmann-like Domain"/>
    <property type="match status" value="1"/>
</dbReference>
<dbReference type="SUPFAM" id="SSF51735">
    <property type="entry name" value="NAD(P)-binding Rossmann-fold domains"/>
    <property type="match status" value="1"/>
</dbReference>
<dbReference type="PANTHER" id="PTHR10836:SF76">
    <property type="entry name" value="GLYCERALDEHYDE-3-PHOSPHATE DEHYDROGENASE-RELATED"/>
    <property type="match status" value="1"/>
</dbReference>
<dbReference type="PANTHER" id="PTHR10836">
    <property type="entry name" value="GLYCERALDEHYDE 3-PHOSPHATE DEHYDROGENASE"/>
    <property type="match status" value="1"/>
</dbReference>
<evidence type="ECO:0000256" key="1">
    <source>
        <dbReference type="ARBA" id="ARBA00007406"/>
    </source>
</evidence>
<evidence type="ECO:0000313" key="5">
    <source>
        <dbReference type="Proteomes" id="UP000887565"/>
    </source>
</evidence>
<name>A0A915IVH3_ROMCU</name>
<evidence type="ECO:0000313" key="6">
    <source>
        <dbReference type="WBParaSite" id="nRc.2.0.1.t18199-RA"/>
    </source>
</evidence>
<accession>A0A915IVH3</accession>
<dbReference type="InterPro" id="IPR020828">
    <property type="entry name" value="GlycerAld_3-P_DH_NAD(P)-bd"/>
</dbReference>
<dbReference type="Proteomes" id="UP000887565">
    <property type="component" value="Unplaced"/>
</dbReference>
<dbReference type="InterPro" id="IPR036291">
    <property type="entry name" value="NAD(P)-bd_dom_sf"/>
</dbReference>
<comment type="catalytic activity">
    <reaction evidence="3">
        <text>D-glyceraldehyde 3-phosphate + phosphate + NAD(+) = (2R)-3-phospho-glyceroyl phosphate + NADH + H(+)</text>
        <dbReference type="Rhea" id="RHEA:10300"/>
        <dbReference type="ChEBI" id="CHEBI:15378"/>
        <dbReference type="ChEBI" id="CHEBI:43474"/>
        <dbReference type="ChEBI" id="CHEBI:57540"/>
        <dbReference type="ChEBI" id="CHEBI:57604"/>
        <dbReference type="ChEBI" id="CHEBI:57945"/>
        <dbReference type="ChEBI" id="CHEBI:59776"/>
        <dbReference type="EC" id="1.2.1.12"/>
    </reaction>
</comment>
<dbReference type="GO" id="GO:0006096">
    <property type="term" value="P:glycolytic process"/>
    <property type="evidence" value="ECO:0007669"/>
    <property type="project" value="TreeGrafter"/>
</dbReference>
<reference evidence="6" key="1">
    <citation type="submission" date="2022-11" db="UniProtKB">
        <authorList>
            <consortium name="WormBaseParasite"/>
        </authorList>
    </citation>
    <scope>IDENTIFICATION</scope>
</reference>
<feature type="domain" description="Glyceraldehyde 3-phosphate dehydrogenase NAD(P) binding" evidence="4">
    <location>
        <begin position="24"/>
        <end position="94"/>
    </location>
</feature>
<proteinExistence type="inferred from homology"/>
<keyword evidence="2" id="KW-0560">Oxidoreductase</keyword>
<dbReference type="InterPro" id="IPR020831">
    <property type="entry name" value="GlycerAld/Erythrose_P_DH"/>
</dbReference>
<dbReference type="SMART" id="SM00846">
    <property type="entry name" value="Gp_dh_N"/>
    <property type="match status" value="1"/>
</dbReference>
<organism evidence="5 6">
    <name type="scientific">Romanomermis culicivorax</name>
    <name type="common">Nematode worm</name>
    <dbReference type="NCBI Taxonomy" id="13658"/>
    <lineage>
        <taxon>Eukaryota</taxon>
        <taxon>Metazoa</taxon>
        <taxon>Ecdysozoa</taxon>
        <taxon>Nematoda</taxon>
        <taxon>Enoplea</taxon>
        <taxon>Dorylaimia</taxon>
        <taxon>Mermithida</taxon>
        <taxon>Mermithoidea</taxon>
        <taxon>Mermithidae</taxon>
        <taxon>Romanomermis</taxon>
    </lineage>
</organism>
<dbReference type="WBParaSite" id="nRc.2.0.1.t18199-RA">
    <property type="protein sequence ID" value="nRc.2.0.1.t18199-RA"/>
    <property type="gene ID" value="nRc.2.0.1.g18199"/>
</dbReference>
<dbReference type="GO" id="GO:0004365">
    <property type="term" value="F:glyceraldehyde-3-phosphate dehydrogenase (NAD+) (phosphorylating) activity"/>
    <property type="evidence" value="ECO:0007669"/>
    <property type="project" value="UniProtKB-EC"/>
</dbReference>
<dbReference type="GO" id="GO:0051287">
    <property type="term" value="F:NAD binding"/>
    <property type="evidence" value="ECO:0007669"/>
    <property type="project" value="InterPro"/>
</dbReference>
<keyword evidence="5" id="KW-1185">Reference proteome</keyword>